<evidence type="ECO:0000313" key="5">
    <source>
        <dbReference type="EMBL" id="RSU03855.1"/>
    </source>
</evidence>
<evidence type="ECO:0000313" key="6">
    <source>
        <dbReference type="Proteomes" id="UP000288197"/>
    </source>
</evidence>
<dbReference type="AlphaFoldDB" id="A0A369AZR1"/>
<gene>
    <name evidence="5" type="ORF">CBF32_04065</name>
</gene>
<comment type="caution">
    <text evidence="4">Lacks conserved residue(s) required for the propagation of feature annotation.</text>
</comment>
<reference evidence="5 6" key="1">
    <citation type="submission" date="2017-05" db="EMBL/GenBank/DDBJ databases">
        <title>Vagococcus spp. assemblies.</title>
        <authorList>
            <person name="Gulvik C.A."/>
        </authorList>
    </citation>
    <scope>NUCLEOTIDE SEQUENCE [LARGE SCALE GENOMIC DNA]</scope>
    <source>
        <strain evidence="5 6">NCFB 2497</strain>
    </source>
</reference>
<comment type="caution">
    <text evidence="5">The sequence shown here is derived from an EMBL/GenBank/DDBJ whole genome shotgun (WGS) entry which is preliminary data.</text>
</comment>
<dbReference type="GO" id="GO:0016787">
    <property type="term" value="F:hydrolase activity"/>
    <property type="evidence" value="ECO:0007669"/>
    <property type="project" value="UniProtKB-UniRule"/>
</dbReference>
<feature type="active site" description="Nucleophile" evidence="4">
    <location>
        <position position="174"/>
    </location>
</feature>
<dbReference type="Gene3D" id="3.40.1090.10">
    <property type="entry name" value="Cytosolic phospholipase A2 catalytic domain"/>
    <property type="match status" value="1"/>
</dbReference>
<accession>A0A369AZR1</accession>
<protein>
    <submittedName>
        <fullName evidence="5">Uncharacterized protein</fullName>
    </submittedName>
</protein>
<keyword evidence="6" id="KW-1185">Reference proteome</keyword>
<keyword evidence="1 4" id="KW-0378">Hydrolase</keyword>
<dbReference type="RefSeq" id="WP_114289084.1">
    <property type="nucleotide sequence ID" value="NZ_CP081461.1"/>
</dbReference>
<dbReference type="GeneID" id="63145875"/>
<dbReference type="InterPro" id="IPR016035">
    <property type="entry name" value="Acyl_Trfase/lysoPLipase"/>
</dbReference>
<name>A0A369AZR1_9ENTE</name>
<organism evidence="5 6">
    <name type="scientific">Vagococcus fluvialis</name>
    <dbReference type="NCBI Taxonomy" id="2738"/>
    <lineage>
        <taxon>Bacteria</taxon>
        <taxon>Bacillati</taxon>
        <taxon>Bacillota</taxon>
        <taxon>Bacilli</taxon>
        <taxon>Lactobacillales</taxon>
        <taxon>Enterococcaceae</taxon>
        <taxon>Vagococcus</taxon>
    </lineage>
</organism>
<dbReference type="SUPFAM" id="SSF52151">
    <property type="entry name" value="FabD/lysophospholipase-like"/>
    <property type="match status" value="1"/>
</dbReference>
<dbReference type="PANTHER" id="PTHR14226">
    <property type="entry name" value="NEUROPATHY TARGET ESTERASE/SWISS CHEESE D.MELANOGASTER"/>
    <property type="match status" value="1"/>
</dbReference>
<dbReference type="CDD" id="cd07209">
    <property type="entry name" value="Pat_hypo_Ecoli_Z1214_like"/>
    <property type="match status" value="1"/>
</dbReference>
<dbReference type="Pfam" id="PF01734">
    <property type="entry name" value="Patatin"/>
    <property type="match status" value="1"/>
</dbReference>
<keyword evidence="3 4" id="KW-0443">Lipid metabolism</keyword>
<dbReference type="InterPro" id="IPR002641">
    <property type="entry name" value="PNPLA_dom"/>
</dbReference>
<feature type="short sequence motif" description="GXSXG" evidence="4">
    <location>
        <begin position="172"/>
        <end position="176"/>
    </location>
</feature>
<dbReference type="GO" id="GO:0016042">
    <property type="term" value="P:lipid catabolic process"/>
    <property type="evidence" value="ECO:0007669"/>
    <property type="project" value="UniProtKB-UniRule"/>
</dbReference>
<evidence type="ECO:0000256" key="2">
    <source>
        <dbReference type="ARBA" id="ARBA00022963"/>
    </source>
</evidence>
<dbReference type="Proteomes" id="UP000288197">
    <property type="component" value="Unassembled WGS sequence"/>
</dbReference>
<keyword evidence="2 4" id="KW-0442">Lipid degradation</keyword>
<dbReference type="PANTHER" id="PTHR14226:SF29">
    <property type="entry name" value="NEUROPATHY TARGET ESTERASE SWS"/>
    <property type="match status" value="1"/>
</dbReference>
<feature type="short sequence motif" description="GXGXXG" evidence="4">
    <location>
        <begin position="145"/>
        <end position="150"/>
    </location>
</feature>
<feature type="active site" description="Proton acceptor" evidence="4">
    <location>
        <position position="313"/>
    </location>
</feature>
<evidence type="ECO:0000256" key="1">
    <source>
        <dbReference type="ARBA" id="ARBA00022801"/>
    </source>
</evidence>
<evidence type="ECO:0000256" key="3">
    <source>
        <dbReference type="ARBA" id="ARBA00023098"/>
    </source>
</evidence>
<dbReference type="OrthoDB" id="9770965at2"/>
<proteinExistence type="predicted"/>
<evidence type="ECO:0000256" key="4">
    <source>
        <dbReference type="PROSITE-ProRule" id="PRU01161"/>
    </source>
</evidence>
<dbReference type="PROSITE" id="PS51635">
    <property type="entry name" value="PNPLA"/>
    <property type="match status" value="1"/>
</dbReference>
<sequence length="566" mass="65239">MFKELYPSDITQLNFDHSEQWVPFFETPKLAIENLSQNIVKLEDDTYFYGCLEKHKIIKLFHVSVINQALVVHNIIQLITNEGDLNSHVYLIHLAKKHRLEKIVLSLKKQTSNIDTRLTSKGYFYEEEHGYSYQLEYNTGLVLGGGGAKGAYQIGVWHALVELGIKYTMISGTSVGALNGGLILQGDLEQAEKMWQKITTDQILLVSDMGERQDYSINQVLKEWRELTSIAIQSKGISTAPLLNLIREVTDSEKIISKDMDFFIVTTATPSMTETVVSLKDMTEETFPLWLLASASLFPAMAPCLIDETYYIDGCYCNNLPKDILIDNGASELIICDVKGTGVIKRIKTPNDITEITLRSPWTLGDVLLFDGNRSSWNMSLGYLETMKSFGHFKGEKYTFKKEKFKKSGLTLSREFFKFLSDIPEFEEWYQKKTTLKKWDWLQKNNQIPEIISIKLLESLAEKVSIEPIQVYEIEELIELLIEKTQAGLLLSDEISTNQMMKSIGELLSNYVRLRSPLTDYQLMMYYYRYFKRESYSNKEFFGFLMDVSWMNGLEALFLIFLEKRK</sequence>
<dbReference type="EMBL" id="NGJX01000003">
    <property type="protein sequence ID" value="RSU03855.1"/>
    <property type="molecule type" value="Genomic_DNA"/>
</dbReference>
<dbReference type="InterPro" id="IPR050301">
    <property type="entry name" value="NTE"/>
</dbReference>